<evidence type="ECO:0000256" key="7">
    <source>
        <dbReference type="RuleBase" id="RU361183"/>
    </source>
</evidence>
<evidence type="ECO:0000313" key="9">
    <source>
        <dbReference type="Ensembl" id="ENSOABP00000066759.1"/>
    </source>
</evidence>
<proteinExistence type="predicted"/>
<evidence type="ECO:0000256" key="4">
    <source>
        <dbReference type="ARBA" id="ARBA00022833"/>
    </source>
</evidence>
<keyword evidence="2 6" id="KW-0479">Metal-binding</keyword>
<dbReference type="Proteomes" id="UP000472276">
    <property type="component" value="Unassembled WGS sequence"/>
</dbReference>
<gene>
    <name evidence="9" type="primary">LOC116310110</name>
</gene>
<comment type="cofactor">
    <cofactor evidence="6 7">
        <name>Zn(2+)</name>
        <dbReference type="ChEBI" id="CHEBI:29105"/>
    </cofactor>
    <text evidence="6 7">Binds 1 zinc ion per subunit.</text>
</comment>
<dbReference type="SUPFAM" id="SSF55486">
    <property type="entry name" value="Metalloproteases ('zincins'), catalytic domain"/>
    <property type="match status" value="1"/>
</dbReference>
<dbReference type="Gene3D" id="3.40.390.10">
    <property type="entry name" value="Collagenase (Catalytic Domain)"/>
    <property type="match status" value="1"/>
</dbReference>
<feature type="binding site" evidence="6">
    <location>
        <position position="165"/>
    </location>
    <ligand>
        <name>Zn(2+)</name>
        <dbReference type="ChEBI" id="CHEBI:29105"/>
        <note>catalytic</note>
    </ligand>
</feature>
<feature type="binding site" evidence="6">
    <location>
        <position position="161"/>
    </location>
    <ligand>
        <name>Zn(2+)</name>
        <dbReference type="ChEBI" id="CHEBI:29105"/>
        <note>catalytic</note>
    </ligand>
</feature>
<evidence type="ECO:0000313" key="10">
    <source>
        <dbReference type="Proteomes" id="UP000472276"/>
    </source>
</evidence>
<evidence type="ECO:0000256" key="1">
    <source>
        <dbReference type="ARBA" id="ARBA00022670"/>
    </source>
</evidence>
<evidence type="ECO:0000256" key="5">
    <source>
        <dbReference type="ARBA" id="ARBA00023049"/>
    </source>
</evidence>
<dbReference type="SMART" id="SM00235">
    <property type="entry name" value="ZnMc"/>
    <property type="match status" value="1"/>
</dbReference>
<evidence type="ECO:0000259" key="8">
    <source>
        <dbReference type="PROSITE" id="PS51864"/>
    </source>
</evidence>
<evidence type="ECO:0000256" key="6">
    <source>
        <dbReference type="PROSITE-ProRule" id="PRU01211"/>
    </source>
</evidence>
<reference evidence="10" key="1">
    <citation type="submission" date="2020-03" db="EMBL/GenBank/DDBJ databases">
        <title>Evolution of repeat sequences and sex chromosomes of tilapia species revealed by chromosome-level genomes.</title>
        <authorList>
            <person name="Xu L."/>
            <person name="Tao W."/>
            <person name="Wang D."/>
            <person name="Zhou Q."/>
        </authorList>
    </citation>
    <scope>NUCLEOTIDE SEQUENCE [LARGE SCALE GENOMIC DNA]</scope>
    <source>
        <strain evidence="10">Israel</strain>
    </source>
</reference>
<reference evidence="9" key="2">
    <citation type="submission" date="2025-08" db="UniProtKB">
        <authorList>
            <consortium name="Ensembl"/>
        </authorList>
    </citation>
    <scope>IDENTIFICATION</scope>
</reference>
<reference evidence="9" key="3">
    <citation type="submission" date="2025-09" db="UniProtKB">
        <authorList>
            <consortium name="Ensembl"/>
        </authorList>
    </citation>
    <scope>IDENTIFICATION</scope>
</reference>
<dbReference type="InterPro" id="IPR024079">
    <property type="entry name" value="MetalloPept_cat_dom_sf"/>
</dbReference>
<dbReference type="Ensembl" id="ENSOABT00000085242.1">
    <property type="protein sequence ID" value="ENSOABP00000066759.1"/>
    <property type="gene ID" value="ENSOABG00000019712.2"/>
</dbReference>
<dbReference type="GeneID" id="116310110"/>
<accession>A0AAZ1XGI6</accession>
<dbReference type="GO" id="GO:0006508">
    <property type="term" value="P:proteolysis"/>
    <property type="evidence" value="ECO:0007669"/>
    <property type="project" value="UniProtKB-KW"/>
</dbReference>
<dbReference type="EC" id="3.4.24.-" evidence="7"/>
<organism evidence="9 10">
    <name type="scientific">Oreochromis aureus</name>
    <name type="common">Israeli tilapia</name>
    <name type="synonym">Chromis aureus</name>
    <dbReference type="NCBI Taxonomy" id="47969"/>
    <lineage>
        <taxon>Eukaryota</taxon>
        <taxon>Metazoa</taxon>
        <taxon>Chordata</taxon>
        <taxon>Craniata</taxon>
        <taxon>Vertebrata</taxon>
        <taxon>Euteleostomi</taxon>
        <taxon>Actinopterygii</taxon>
        <taxon>Neopterygii</taxon>
        <taxon>Teleostei</taxon>
        <taxon>Neoteleostei</taxon>
        <taxon>Acanthomorphata</taxon>
        <taxon>Ovalentaria</taxon>
        <taxon>Cichlomorphae</taxon>
        <taxon>Cichliformes</taxon>
        <taxon>Cichlidae</taxon>
        <taxon>African cichlids</taxon>
        <taxon>Pseudocrenilabrinae</taxon>
        <taxon>Oreochromini</taxon>
        <taxon>Oreochromis</taxon>
    </lineage>
</organism>
<name>A0AAZ1XGI6_OREAU</name>
<protein>
    <recommendedName>
        <fullName evidence="7">Metalloendopeptidase</fullName>
        <ecNumber evidence="7">3.4.24.-</ecNumber>
    </recommendedName>
</protein>
<keyword evidence="4 6" id="KW-0862">Zinc</keyword>
<keyword evidence="5 6" id="KW-0482">Metalloprotease</keyword>
<dbReference type="InterPro" id="IPR006026">
    <property type="entry name" value="Peptidase_Metallo"/>
</dbReference>
<dbReference type="RefSeq" id="XP_039471710.1">
    <property type="nucleotide sequence ID" value="XM_039615776.1"/>
</dbReference>
<dbReference type="PRINTS" id="PR00480">
    <property type="entry name" value="ASTACIN"/>
</dbReference>
<feature type="active site" evidence="6">
    <location>
        <position position="162"/>
    </location>
</feature>
<dbReference type="AlphaFoldDB" id="A0AAZ1XGI6"/>
<evidence type="ECO:0000256" key="2">
    <source>
        <dbReference type="ARBA" id="ARBA00022723"/>
    </source>
</evidence>
<keyword evidence="1 6" id="KW-0645">Protease</keyword>
<feature type="domain" description="Peptidase M12A" evidence="8">
    <location>
        <begin position="64"/>
        <end position="261"/>
    </location>
</feature>
<dbReference type="InterPro" id="IPR001506">
    <property type="entry name" value="Peptidase_M12A"/>
</dbReference>
<comment type="caution">
    <text evidence="6">Lacks conserved residue(s) required for the propagation of feature annotation.</text>
</comment>
<dbReference type="GO" id="GO:0008270">
    <property type="term" value="F:zinc ion binding"/>
    <property type="evidence" value="ECO:0007669"/>
    <property type="project" value="UniProtKB-UniRule"/>
</dbReference>
<dbReference type="Pfam" id="PF01400">
    <property type="entry name" value="Astacin"/>
    <property type="match status" value="1"/>
</dbReference>
<dbReference type="PROSITE" id="PS51864">
    <property type="entry name" value="ASTACIN"/>
    <property type="match status" value="1"/>
</dbReference>
<dbReference type="PANTHER" id="PTHR10127">
    <property type="entry name" value="DISCOIDIN, CUB, EGF, LAMININ , AND ZINC METALLOPROTEASE DOMAIN CONTAINING"/>
    <property type="match status" value="1"/>
</dbReference>
<feature type="binding site" evidence="6">
    <location>
        <position position="171"/>
    </location>
    <ligand>
        <name>Zn(2+)</name>
        <dbReference type="ChEBI" id="CHEBI:29105"/>
        <note>catalytic</note>
    </ligand>
</feature>
<sequence length="262" mass="29885">MGNLDFSINLSCMSLTCGQKPEYPERTHANTGRTCKLHANAPIDGDQSEKELHFGNISPRLRRNADPCTYTQCKWPGGHYVIVPFKISASYTSAEHESITRGLLSFHESTCIRFVPKTLNDMDYLYFFSGDRCSSKVGRRGGKQKISLKTSRCLNISTVQHEVLHALGFRHEHSRSDRDKHVYIHTENIKPGHEHNFKKVQTNNLGTTYDFKSVMQYTKHAFSRNRSPTILARSSHKLDFGDAKQMSANDIARVNRLYKCSK</sequence>
<keyword evidence="3 6" id="KW-0378">Hydrolase</keyword>
<keyword evidence="10" id="KW-1185">Reference proteome</keyword>
<evidence type="ECO:0000256" key="3">
    <source>
        <dbReference type="ARBA" id="ARBA00022801"/>
    </source>
</evidence>
<dbReference type="PANTHER" id="PTHR10127:SF780">
    <property type="entry name" value="METALLOENDOPEPTIDASE"/>
    <property type="match status" value="1"/>
</dbReference>
<dbReference type="GO" id="GO:0004222">
    <property type="term" value="F:metalloendopeptidase activity"/>
    <property type="evidence" value="ECO:0007669"/>
    <property type="project" value="UniProtKB-UniRule"/>
</dbReference>